<evidence type="ECO:0000313" key="1">
    <source>
        <dbReference type="EMBL" id="TVU33459.1"/>
    </source>
</evidence>
<proteinExistence type="predicted"/>
<name>A0A5J9VBE4_9POAL</name>
<comment type="caution">
    <text evidence="1">The sequence shown here is derived from an EMBL/GenBank/DDBJ whole genome shotgun (WGS) entry which is preliminary data.</text>
</comment>
<keyword evidence="2" id="KW-1185">Reference proteome</keyword>
<protein>
    <recommendedName>
        <fullName evidence="3">F-box domain-containing protein</fullName>
    </recommendedName>
</protein>
<dbReference type="PANTHER" id="PTHR33110">
    <property type="entry name" value="F-BOX/KELCH-REPEAT PROTEIN-RELATED"/>
    <property type="match status" value="1"/>
</dbReference>
<reference evidence="1 2" key="1">
    <citation type="journal article" date="2019" name="Sci. Rep.">
        <title>A high-quality genome of Eragrostis curvula grass provides insights into Poaceae evolution and supports new strategies to enhance forage quality.</title>
        <authorList>
            <person name="Carballo J."/>
            <person name="Santos B.A.C.M."/>
            <person name="Zappacosta D."/>
            <person name="Garbus I."/>
            <person name="Selva J.P."/>
            <person name="Gallo C.A."/>
            <person name="Diaz A."/>
            <person name="Albertini E."/>
            <person name="Caccamo M."/>
            <person name="Echenique V."/>
        </authorList>
    </citation>
    <scope>NUCLEOTIDE SEQUENCE [LARGE SCALE GENOMIC DNA]</scope>
    <source>
        <strain evidence="2">cv. Victoria</strain>
        <tissue evidence="1">Leaf</tissue>
    </source>
</reference>
<dbReference type="Proteomes" id="UP000324897">
    <property type="component" value="Chromosome 1"/>
</dbReference>
<dbReference type="PANTHER" id="PTHR33110:SF125">
    <property type="entry name" value="OS05G0570350 PROTEIN"/>
    <property type="match status" value="1"/>
</dbReference>
<sequence length="451" mass="50588">MLCRSDRVHKDPARCFHVIPPQRRAPPALRAYKYTDSHSDQLFPGELASLHRQFATLPLSPALPPLTLSGLWGPGVFGRSSSSSAAQQQEELREAPEMTTLTHLPADALGEILRQLDCEADRVRFRSVRLAVKQALAALAEPVRPQLPWLLCFADGAPTIYCIQCGDGENSAIHAVRLQDDVSNSRWFGSYEGRCIFLQTSNGNVLLNLRMNKLYKVPDVAVAHEDKDKRYSMRMLAATLSCTSEEECFGAAIVSREPLSEFMPRRQVVFWAKGGQVAVDPELQRNIEDVIYHKKAFYVCVPKLLLDGSLDLDWRVFYIKPEEHLAHEEKKDNRQVPGRVKRMFFLAKASSRAYELIDFPRFTEGIYFVDDDASFNMQDPELADPNSGKWSGDQAGIRSCFPFLQAVASRSETPEQKGRSRENANATNAKSTCTLPRCAKTSCIDILCSVT</sequence>
<dbReference type="AlphaFoldDB" id="A0A5J9VBE4"/>
<accession>A0A5J9VBE4</accession>
<dbReference type="EMBL" id="RWGY01000011">
    <property type="protein sequence ID" value="TVU33459.1"/>
    <property type="molecule type" value="Genomic_DNA"/>
</dbReference>
<evidence type="ECO:0000313" key="2">
    <source>
        <dbReference type="Proteomes" id="UP000324897"/>
    </source>
</evidence>
<evidence type="ECO:0008006" key="3">
    <source>
        <dbReference type="Google" id="ProtNLM"/>
    </source>
</evidence>
<organism evidence="1 2">
    <name type="scientific">Eragrostis curvula</name>
    <name type="common">weeping love grass</name>
    <dbReference type="NCBI Taxonomy" id="38414"/>
    <lineage>
        <taxon>Eukaryota</taxon>
        <taxon>Viridiplantae</taxon>
        <taxon>Streptophyta</taxon>
        <taxon>Embryophyta</taxon>
        <taxon>Tracheophyta</taxon>
        <taxon>Spermatophyta</taxon>
        <taxon>Magnoliopsida</taxon>
        <taxon>Liliopsida</taxon>
        <taxon>Poales</taxon>
        <taxon>Poaceae</taxon>
        <taxon>PACMAD clade</taxon>
        <taxon>Chloridoideae</taxon>
        <taxon>Eragrostideae</taxon>
        <taxon>Eragrostidinae</taxon>
        <taxon>Eragrostis</taxon>
    </lineage>
</organism>
<dbReference type="OrthoDB" id="673180at2759"/>
<dbReference type="Gramene" id="TVU33459">
    <property type="protein sequence ID" value="TVU33459"/>
    <property type="gene ID" value="EJB05_25279"/>
</dbReference>
<gene>
    <name evidence="1" type="ORF">EJB05_25279</name>
</gene>
<feature type="non-terminal residue" evidence="1">
    <location>
        <position position="1"/>
    </location>
</feature>